<dbReference type="InterPro" id="IPR050360">
    <property type="entry name" value="MFS_Sugar_Transporters"/>
</dbReference>
<sequence>MSSGIHHIEKSPASIEDTAKNDDFMQAATEAATTEHTMTVREAMQRYPKAILYSVGLSLAVVMDGYDMSLMQNFFSVVQFRHKYGHSLTNGDYQLSSTWQSVLSGISSVGAFFGLFLAGQLVEYFGFRRTMQVALVFISMAIFIVFFAQNLAMLAAGQLICGLPWGMFQGMASVYSADVAPLSLRSLLTSYINLCWAFGGFVSVGVLTACLQRTDEWAYRIPFAVQWIWILPIAAIVYFAPESPWWLLRQNRPDDARKTLRRLASSKVSDKEVESSLKLIQLTNEHERLLQAGTGYMSLFKGTNLRRTEIATITWVCQVTCGTWFASQITYFLQQGGLDEQDSFSFGLGMTALNCLGTIISWFVAIRLGRRKLYLLGLLGMLLSEVIVGCFGIPNVAGLGLVWASGAVLIANNLIYYLTIGPVCFTIISEIPSARLRNRTITFARACYLAAAVGAHFLQAALVNPTAWNLKGRGAFVWAGFCLVSLVWAFFRLPETKDRLAAELDILFEKRTRTRKFKTATVDLRQLLATKTEEN</sequence>
<dbReference type="AlphaFoldDB" id="W3WSU1"/>
<keyword evidence="3 7" id="KW-0813">Transport</keyword>
<evidence type="ECO:0000256" key="3">
    <source>
        <dbReference type="ARBA" id="ARBA00022448"/>
    </source>
</evidence>
<name>W3WSU1_PESFW</name>
<dbReference type="RefSeq" id="XP_007837584.1">
    <property type="nucleotide sequence ID" value="XM_007839393.1"/>
</dbReference>
<feature type="transmembrane region" description="Helical" evidence="8">
    <location>
        <begin position="50"/>
        <end position="66"/>
    </location>
</feature>
<dbReference type="PROSITE" id="PS50850">
    <property type="entry name" value="MFS"/>
    <property type="match status" value="1"/>
</dbReference>
<dbReference type="HOGENOM" id="CLU_001265_11_5_1"/>
<evidence type="ECO:0000259" key="9">
    <source>
        <dbReference type="PROSITE" id="PS50850"/>
    </source>
</evidence>
<feature type="transmembrane region" description="Helical" evidence="8">
    <location>
        <begin position="191"/>
        <end position="211"/>
    </location>
</feature>
<feature type="transmembrane region" description="Helical" evidence="8">
    <location>
        <begin position="443"/>
        <end position="463"/>
    </location>
</feature>
<feature type="transmembrane region" description="Helical" evidence="8">
    <location>
        <begin position="134"/>
        <end position="160"/>
    </location>
</feature>
<feature type="transmembrane region" description="Helical" evidence="8">
    <location>
        <begin position="102"/>
        <end position="122"/>
    </location>
</feature>
<dbReference type="PANTHER" id="PTHR48022">
    <property type="entry name" value="PLASTIDIC GLUCOSE TRANSPORTER 4"/>
    <property type="match status" value="1"/>
</dbReference>
<keyword evidence="11" id="KW-1185">Reference proteome</keyword>
<keyword evidence="6 8" id="KW-0472">Membrane</keyword>
<dbReference type="KEGG" id="pfy:PFICI_10812"/>
<evidence type="ECO:0000256" key="7">
    <source>
        <dbReference type="RuleBase" id="RU003346"/>
    </source>
</evidence>
<evidence type="ECO:0000256" key="5">
    <source>
        <dbReference type="ARBA" id="ARBA00022989"/>
    </source>
</evidence>
<dbReference type="Proteomes" id="UP000030651">
    <property type="component" value="Unassembled WGS sequence"/>
</dbReference>
<dbReference type="Pfam" id="PF00083">
    <property type="entry name" value="Sugar_tr"/>
    <property type="match status" value="1"/>
</dbReference>
<dbReference type="PANTHER" id="PTHR48022:SF5">
    <property type="entry name" value="ALPHA-GLUCOSIDES PERMEASE MPH2-RELATED"/>
    <property type="match status" value="1"/>
</dbReference>
<dbReference type="EMBL" id="KI912116">
    <property type="protein sequence ID" value="ETS76938.1"/>
    <property type="molecule type" value="Genomic_DNA"/>
</dbReference>
<dbReference type="Gene3D" id="1.20.1250.20">
    <property type="entry name" value="MFS general substrate transporter like domains"/>
    <property type="match status" value="1"/>
</dbReference>
<organism evidence="10 11">
    <name type="scientific">Pestalotiopsis fici (strain W106-1 / CGMCC3.15140)</name>
    <dbReference type="NCBI Taxonomy" id="1229662"/>
    <lineage>
        <taxon>Eukaryota</taxon>
        <taxon>Fungi</taxon>
        <taxon>Dikarya</taxon>
        <taxon>Ascomycota</taxon>
        <taxon>Pezizomycotina</taxon>
        <taxon>Sordariomycetes</taxon>
        <taxon>Xylariomycetidae</taxon>
        <taxon>Amphisphaeriales</taxon>
        <taxon>Sporocadaceae</taxon>
        <taxon>Pestalotiopsis</taxon>
    </lineage>
</organism>
<keyword evidence="4 8" id="KW-0812">Transmembrane</keyword>
<dbReference type="InterPro" id="IPR020846">
    <property type="entry name" value="MFS_dom"/>
</dbReference>
<dbReference type="InterPro" id="IPR005828">
    <property type="entry name" value="MFS_sugar_transport-like"/>
</dbReference>
<evidence type="ECO:0000256" key="6">
    <source>
        <dbReference type="ARBA" id="ARBA00023136"/>
    </source>
</evidence>
<dbReference type="InterPro" id="IPR036259">
    <property type="entry name" value="MFS_trans_sf"/>
</dbReference>
<evidence type="ECO:0000313" key="11">
    <source>
        <dbReference type="Proteomes" id="UP000030651"/>
    </source>
</evidence>
<keyword evidence="5 8" id="KW-1133">Transmembrane helix</keyword>
<gene>
    <name evidence="10" type="ORF">PFICI_10812</name>
</gene>
<proteinExistence type="inferred from homology"/>
<dbReference type="SUPFAM" id="SSF103473">
    <property type="entry name" value="MFS general substrate transporter"/>
    <property type="match status" value="1"/>
</dbReference>
<dbReference type="NCBIfam" id="TIGR00879">
    <property type="entry name" value="SP"/>
    <property type="match status" value="1"/>
</dbReference>
<dbReference type="FunFam" id="1.20.1250.20:FF:000078">
    <property type="entry name" value="MFS maltose transporter, putative"/>
    <property type="match status" value="1"/>
</dbReference>
<feature type="transmembrane region" description="Helical" evidence="8">
    <location>
        <begin position="373"/>
        <end position="394"/>
    </location>
</feature>
<dbReference type="GeneID" id="19275825"/>
<accession>W3WSU1</accession>
<dbReference type="GO" id="GO:0016020">
    <property type="term" value="C:membrane"/>
    <property type="evidence" value="ECO:0007669"/>
    <property type="project" value="UniProtKB-SubCell"/>
</dbReference>
<evidence type="ECO:0000256" key="2">
    <source>
        <dbReference type="ARBA" id="ARBA00010992"/>
    </source>
</evidence>
<protein>
    <recommendedName>
        <fullName evidence="9">Major facilitator superfamily (MFS) profile domain-containing protein</fullName>
    </recommendedName>
</protein>
<feature type="domain" description="Major facilitator superfamily (MFS) profile" evidence="9">
    <location>
        <begin position="53"/>
        <end position="497"/>
    </location>
</feature>
<comment type="subcellular location">
    <subcellularLocation>
        <location evidence="1">Membrane</location>
        <topology evidence="1">Multi-pass membrane protein</topology>
    </subcellularLocation>
</comment>
<dbReference type="GO" id="GO:0005351">
    <property type="term" value="F:carbohydrate:proton symporter activity"/>
    <property type="evidence" value="ECO:0007669"/>
    <property type="project" value="TreeGrafter"/>
</dbReference>
<dbReference type="InterPro" id="IPR003663">
    <property type="entry name" value="Sugar/inositol_transpt"/>
</dbReference>
<dbReference type="eggNOG" id="KOG0254">
    <property type="taxonomic scope" value="Eukaryota"/>
</dbReference>
<comment type="similarity">
    <text evidence="2 7">Belongs to the major facilitator superfamily. Sugar transporter (TC 2.A.1.1) family.</text>
</comment>
<evidence type="ECO:0000256" key="1">
    <source>
        <dbReference type="ARBA" id="ARBA00004141"/>
    </source>
</evidence>
<feature type="transmembrane region" description="Helical" evidence="8">
    <location>
        <begin position="223"/>
        <end position="241"/>
    </location>
</feature>
<feature type="transmembrane region" description="Helical" evidence="8">
    <location>
        <begin position="475"/>
        <end position="491"/>
    </location>
</feature>
<dbReference type="InParanoid" id="W3WSU1"/>
<evidence type="ECO:0000313" key="10">
    <source>
        <dbReference type="EMBL" id="ETS76938.1"/>
    </source>
</evidence>
<reference evidence="11" key="1">
    <citation type="journal article" date="2015" name="BMC Genomics">
        <title>Genomic and transcriptomic analysis of the endophytic fungus Pestalotiopsis fici reveals its lifestyle and high potential for synthesis of natural products.</title>
        <authorList>
            <person name="Wang X."/>
            <person name="Zhang X."/>
            <person name="Liu L."/>
            <person name="Xiang M."/>
            <person name="Wang W."/>
            <person name="Sun X."/>
            <person name="Che Y."/>
            <person name="Guo L."/>
            <person name="Liu G."/>
            <person name="Guo L."/>
            <person name="Wang C."/>
            <person name="Yin W.B."/>
            <person name="Stadler M."/>
            <person name="Zhang X."/>
            <person name="Liu X."/>
        </authorList>
    </citation>
    <scope>NUCLEOTIDE SEQUENCE [LARGE SCALE GENOMIC DNA]</scope>
    <source>
        <strain evidence="11">W106-1 / CGMCC3.15140</strain>
    </source>
</reference>
<dbReference type="OrthoDB" id="6612291at2759"/>
<evidence type="ECO:0000256" key="4">
    <source>
        <dbReference type="ARBA" id="ARBA00022692"/>
    </source>
</evidence>
<evidence type="ECO:0000256" key="8">
    <source>
        <dbReference type="SAM" id="Phobius"/>
    </source>
</evidence>
<feature type="transmembrane region" description="Helical" evidence="8">
    <location>
        <begin position="344"/>
        <end position="366"/>
    </location>
</feature>